<organism evidence="1 2">
    <name type="scientific">Caloramator australicus RC3</name>
    <dbReference type="NCBI Taxonomy" id="857293"/>
    <lineage>
        <taxon>Bacteria</taxon>
        <taxon>Bacillati</taxon>
        <taxon>Bacillota</taxon>
        <taxon>Clostridia</taxon>
        <taxon>Eubacteriales</taxon>
        <taxon>Clostridiaceae</taxon>
        <taxon>Caloramator</taxon>
    </lineage>
</organism>
<dbReference type="InterPro" id="IPR025914">
    <property type="entry name" value="SpoVAE"/>
</dbReference>
<protein>
    <submittedName>
        <fullName evidence="1">Stage V sporulation protein AE (SpoVAE)</fullName>
    </submittedName>
</protein>
<gene>
    <name evidence="1" type="ORF">CAAU_2145</name>
</gene>
<sequence>MKKRVIIVTDGDLMAQRAIETAAQNIGARVISRSAGNPTILSGEEIVDLIKEAKHDPVIVMVDDRGNTHKGDGEKAMEYILNSNEVEVIGAVAVASNTSKVTGVEVDVSIDRNGNVTHQAVDKDGNPKDDKIIKGDTVDVLSRFDIPVVGVGDPGKMEGSDDVEFGAPIITKALEEVIKLYELKNKLNKQ</sequence>
<dbReference type="Pfam" id="PF14097">
    <property type="entry name" value="SpoVAE"/>
    <property type="match status" value="1"/>
</dbReference>
<comment type="caution">
    <text evidence="1">The sequence shown here is derived from an EMBL/GenBank/DDBJ whole genome shotgun (WGS) entry which is preliminary data.</text>
</comment>
<dbReference type="AlphaFoldDB" id="I7KVW0"/>
<dbReference type="RefSeq" id="WP_008909485.1">
    <property type="nucleotide sequence ID" value="NZ_CAKP01000113.1"/>
</dbReference>
<keyword evidence="2" id="KW-1185">Reference proteome</keyword>
<dbReference type="eggNOG" id="ENOG502ZRG2">
    <property type="taxonomic scope" value="Bacteria"/>
</dbReference>
<reference evidence="1 2" key="1">
    <citation type="journal article" date="2011" name="J. Bacteriol.">
        <title>Draft genome sequence of Caloramator australicus strain RC3T, a thermoanaerobe from the Great Artesian Basin of Australia.</title>
        <authorList>
            <person name="Ogg C.D."/>
            <person name="Patel B.K.C."/>
        </authorList>
    </citation>
    <scope>NUCLEOTIDE SEQUENCE [LARGE SCALE GENOMIC DNA]</scope>
    <source>
        <strain evidence="1 2">RC3</strain>
    </source>
</reference>
<evidence type="ECO:0000313" key="2">
    <source>
        <dbReference type="Proteomes" id="UP000007652"/>
    </source>
</evidence>
<dbReference type="EMBL" id="CAKP01000113">
    <property type="protein sequence ID" value="CCJ34229.1"/>
    <property type="molecule type" value="Genomic_DNA"/>
</dbReference>
<accession>I7KVW0</accession>
<dbReference type="STRING" id="857293.CAAU_2145"/>
<evidence type="ECO:0000313" key="1">
    <source>
        <dbReference type="EMBL" id="CCJ34229.1"/>
    </source>
</evidence>
<dbReference type="OrthoDB" id="1679631at2"/>
<proteinExistence type="predicted"/>
<dbReference type="Proteomes" id="UP000007652">
    <property type="component" value="Unassembled WGS sequence"/>
</dbReference>
<name>I7KVW0_9CLOT</name>